<reference evidence="2 3" key="1">
    <citation type="submission" date="2019-11" db="EMBL/GenBank/DDBJ databases">
        <title>Draft Whole-Genome sequence of the marine photosynthetic bacterium Rhodovulum strictum DSM 11289.</title>
        <authorList>
            <person name="Kyndt J.A."/>
            <person name="Meyer T.E."/>
        </authorList>
    </citation>
    <scope>NUCLEOTIDE SEQUENCE [LARGE SCALE GENOMIC DNA]</scope>
    <source>
        <strain evidence="2 3">DSM 11289</strain>
    </source>
</reference>
<dbReference type="EMBL" id="WJPO01000007">
    <property type="protein sequence ID" value="MRH20680.1"/>
    <property type="molecule type" value="Genomic_DNA"/>
</dbReference>
<evidence type="ECO:0000313" key="2">
    <source>
        <dbReference type="EMBL" id="MRH20680.1"/>
    </source>
</evidence>
<evidence type="ECO:0000259" key="1">
    <source>
        <dbReference type="PROSITE" id="PS50995"/>
    </source>
</evidence>
<dbReference type="GO" id="GO:0006950">
    <property type="term" value="P:response to stress"/>
    <property type="evidence" value="ECO:0007669"/>
    <property type="project" value="TreeGrafter"/>
</dbReference>
<dbReference type="SMART" id="SM00347">
    <property type="entry name" value="HTH_MARR"/>
    <property type="match status" value="1"/>
</dbReference>
<dbReference type="SUPFAM" id="SSF46785">
    <property type="entry name" value="Winged helix' DNA-binding domain"/>
    <property type="match status" value="1"/>
</dbReference>
<dbReference type="OrthoDB" id="8077146at2"/>
<protein>
    <submittedName>
        <fullName evidence="2">MarR family transcriptional regulator</fullName>
    </submittedName>
</protein>
<dbReference type="InterPro" id="IPR036388">
    <property type="entry name" value="WH-like_DNA-bd_sf"/>
</dbReference>
<keyword evidence="3" id="KW-1185">Reference proteome</keyword>
<dbReference type="InterPro" id="IPR036390">
    <property type="entry name" value="WH_DNA-bd_sf"/>
</dbReference>
<sequence length="165" mass="18181">MTRPRRTAPPAPAGLSDANLRQFIGYNMKRAYLTIDADIRPTIEALGLRPATFSALAVIIENPDITQTILGQALHIERSGVVLIVDELEGADLISRNKVEGDRRSYALRATLAGQRMWATACKRVQEHDNRVLARLSPEERTLLKDLLNRVEAAAPSGRSGEETP</sequence>
<dbReference type="InterPro" id="IPR039422">
    <property type="entry name" value="MarR/SlyA-like"/>
</dbReference>
<dbReference type="Pfam" id="PF12802">
    <property type="entry name" value="MarR_2"/>
    <property type="match status" value="1"/>
</dbReference>
<dbReference type="PANTHER" id="PTHR33164:SF89">
    <property type="entry name" value="MARR FAMILY REGULATORY PROTEIN"/>
    <property type="match status" value="1"/>
</dbReference>
<dbReference type="InterPro" id="IPR000835">
    <property type="entry name" value="HTH_MarR-typ"/>
</dbReference>
<dbReference type="RefSeq" id="WP_153747987.1">
    <property type="nucleotide sequence ID" value="NZ_BAAADI010000049.1"/>
</dbReference>
<dbReference type="PRINTS" id="PR00598">
    <property type="entry name" value="HTHMARR"/>
</dbReference>
<dbReference type="Gene3D" id="1.10.10.10">
    <property type="entry name" value="Winged helix-like DNA-binding domain superfamily/Winged helix DNA-binding domain"/>
    <property type="match status" value="1"/>
</dbReference>
<dbReference type="PANTHER" id="PTHR33164">
    <property type="entry name" value="TRANSCRIPTIONAL REGULATOR, MARR FAMILY"/>
    <property type="match status" value="1"/>
</dbReference>
<comment type="caution">
    <text evidence="2">The sequence shown here is derived from an EMBL/GenBank/DDBJ whole genome shotgun (WGS) entry which is preliminary data.</text>
</comment>
<gene>
    <name evidence="2" type="ORF">GH815_06720</name>
</gene>
<proteinExistence type="predicted"/>
<accession>A0A844B4Q1</accession>
<feature type="domain" description="HTH marR-type" evidence="1">
    <location>
        <begin position="21"/>
        <end position="153"/>
    </location>
</feature>
<name>A0A844B4Q1_9RHOB</name>
<dbReference type="GO" id="GO:0003700">
    <property type="term" value="F:DNA-binding transcription factor activity"/>
    <property type="evidence" value="ECO:0007669"/>
    <property type="project" value="InterPro"/>
</dbReference>
<dbReference type="AlphaFoldDB" id="A0A844B4Q1"/>
<dbReference type="Proteomes" id="UP000466730">
    <property type="component" value="Unassembled WGS sequence"/>
</dbReference>
<evidence type="ECO:0000313" key="3">
    <source>
        <dbReference type="Proteomes" id="UP000466730"/>
    </source>
</evidence>
<dbReference type="PROSITE" id="PS50995">
    <property type="entry name" value="HTH_MARR_2"/>
    <property type="match status" value="1"/>
</dbReference>
<organism evidence="2 3">
    <name type="scientific">Rhodovulum strictum</name>
    <dbReference type="NCBI Taxonomy" id="58314"/>
    <lineage>
        <taxon>Bacteria</taxon>
        <taxon>Pseudomonadati</taxon>
        <taxon>Pseudomonadota</taxon>
        <taxon>Alphaproteobacteria</taxon>
        <taxon>Rhodobacterales</taxon>
        <taxon>Paracoccaceae</taxon>
        <taxon>Rhodovulum</taxon>
    </lineage>
</organism>